<evidence type="ECO:0000256" key="10">
    <source>
        <dbReference type="RuleBase" id="RU000512"/>
    </source>
</evidence>
<protein>
    <recommendedName>
        <fullName evidence="7">Orotidine 5'-phosphate decarboxylase</fullName>
        <ecNumber evidence="7">4.1.1.23</ecNumber>
    </recommendedName>
    <alternativeName>
        <fullName evidence="7">OMP decarboxylase</fullName>
        <shortName evidence="7">OMPDCase</shortName>
        <shortName evidence="7">OMPdecase</shortName>
    </alternativeName>
</protein>
<dbReference type="HAMAP" id="MF_01200_B">
    <property type="entry name" value="OMPdecase_type1_B"/>
    <property type="match status" value="1"/>
</dbReference>
<dbReference type="EMBL" id="NQJD01000001">
    <property type="protein sequence ID" value="TAA76264.1"/>
    <property type="molecule type" value="Genomic_DNA"/>
</dbReference>
<gene>
    <name evidence="7" type="primary">pyrF</name>
    <name evidence="12" type="ORF">CDV28_101166</name>
</gene>
<evidence type="ECO:0000313" key="13">
    <source>
        <dbReference type="Proteomes" id="UP000316238"/>
    </source>
</evidence>
<evidence type="ECO:0000256" key="6">
    <source>
        <dbReference type="ARBA" id="ARBA00049157"/>
    </source>
</evidence>
<proteinExistence type="inferred from homology"/>
<comment type="caution">
    <text evidence="12">The sequence shown here is derived from an EMBL/GenBank/DDBJ whole genome shotgun (WGS) entry which is preliminary data.</text>
</comment>
<feature type="binding site" evidence="7 9">
    <location>
        <position position="16"/>
    </location>
    <ligand>
        <name>substrate</name>
    </ligand>
</feature>
<feature type="domain" description="Orotidine 5'-phosphate decarboxylase" evidence="11">
    <location>
        <begin position="10"/>
        <end position="227"/>
    </location>
</feature>
<organism evidence="12 13">
    <name type="scientific">Candidatus Electronema aureum</name>
    <dbReference type="NCBI Taxonomy" id="2005002"/>
    <lineage>
        <taxon>Bacteria</taxon>
        <taxon>Pseudomonadati</taxon>
        <taxon>Thermodesulfobacteriota</taxon>
        <taxon>Desulfobulbia</taxon>
        <taxon>Desulfobulbales</taxon>
        <taxon>Desulfobulbaceae</taxon>
        <taxon>Candidatus Electronema</taxon>
    </lineage>
</organism>
<evidence type="ECO:0000256" key="5">
    <source>
        <dbReference type="ARBA" id="ARBA00023239"/>
    </source>
</evidence>
<dbReference type="AlphaFoldDB" id="A0A521G5G2"/>
<evidence type="ECO:0000256" key="4">
    <source>
        <dbReference type="ARBA" id="ARBA00022975"/>
    </source>
</evidence>
<accession>A0A521G5G2</accession>
<dbReference type="SMART" id="SM00934">
    <property type="entry name" value="OMPdecase"/>
    <property type="match status" value="1"/>
</dbReference>
<keyword evidence="5 7" id="KW-0456">Lyase</keyword>
<comment type="function">
    <text evidence="1 7">Catalyzes the decarboxylation of orotidine 5'-monophosphate (OMP) to uridine 5'-monophosphate (UMP).</text>
</comment>
<name>A0A521G5G2_9BACT</name>
<dbReference type="InterPro" id="IPR011060">
    <property type="entry name" value="RibuloseP-bd_barrel"/>
</dbReference>
<dbReference type="SUPFAM" id="SSF51366">
    <property type="entry name" value="Ribulose-phoshate binding barrel"/>
    <property type="match status" value="1"/>
</dbReference>
<feature type="binding site" evidence="7 9">
    <location>
        <position position="118"/>
    </location>
    <ligand>
        <name>substrate</name>
    </ligand>
</feature>
<feature type="binding site" evidence="7 9">
    <location>
        <position position="38"/>
    </location>
    <ligand>
        <name>substrate</name>
    </ligand>
</feature>
<comment type="catalytic activity">
    <reaction evidence="6 7 10">
        <text>orotidine 5'-phosphate + H(+) = UMP + CO2</text>
        <dbReference type="Rhea" id="RHEA:11596"/>
        <dbReference type="ChEBI" id="CHEBI:15378"/>
        <dbReference type="ChEBI" id="CHEBI:16526"/>
        <dbReference type="ChEBI" id="CHEBI:57538"/>
        <dbReference type="ChEBI" id="CHEBI:57865"/>
        <dbReference type="EC" id="4.1.1.23"/>
    </reaction>
</comment>
<evidence type="ECO:0000256" key="2">
    <source>
        <dbReference type="ARBA" id="ARBA00004861"/>
    </source>
</evidence>
<comment type="pathway">
    <text evidence="2 7 10">Pyrimidine metabolism; UMP biosynthesis via de novo pathway; UMP from orotate: step 2/2.</text>
</comment>
<dbReference type="InterPro" id="IPR047596">
    <property type="entry name" value="OMPdecase_bac"/>
</dbReference>
<evidence type="ECO:0000256" key="3">
    <source>
        <dbReference type="ARBA" id="ARBA00022793"/>
    </source>
</evidence>
<dbReference type="PANTHER" id="PTHR32119">
    <property type="entry name" value="OROTIDINE 5'-PHOSPHATE DECARBOXYLASE"/>
    <property type="match status" value="1"/>
</dbReference>
<dbReference type="GO" id="GO:0006207">
    <property type="term" value="P:'de novo' pyrimidine nucleobase biosynthetic process"/>
    <property type="evidence" value="ECO:0007669"/>
    <property type="project" value="InterPro"/>
</dbReference>
<dbReference type="GO" id="GO:0004590">
    <property type="term" value="F:orotidine-5'-phosphate decarboxylase activity"/>
    <property type="evidence" value="ECO:0007669"/>
    <property type="project" value="UniProtKB-UniRule"/>
</dbReference>
<dbReference type="Pfam" id="PF00215">
    <property type="entry name" value="OMPdecase"/>
    <property type="match status" value="1"/>
</dbReference>
<dbReference type="NCBIfam" id="NF001273">
    <property type="entry name" value="PRK00230.1"/>
    <property type="match status" value="1"/>
</dbReference>
<dbReference type="Proteomes" id="UP000316238">
    <property type="component" value="Unassembled WGS sequence"/>
</dbReference>
<feature type="active site" description="For OMPdecase activity" evidence="8">
    <location>
        <position position="70"/>
    </location>
</feature>
<dbReference type="GO" id="GO:0005829">
    <property type="term" value="C:cytosol"/>
    <property type="evidence" value="ECO:0007669"/>
    <property type="project" value="TreeGrafter"/>
</dbReference>
<evidence type="ECO:0000256" key="8">
    <source>
        <dbReference type="PIRSR" id="PIRSR614732-1"/>
    </source>
</evidence>
<keyword evidence="3 7" id="KW-0210">Decarboxylase</keyword>
<dbReference type="InterPro" id="IPR001754">
    <property type="entry name" value="OMPdeCOase_dom"/>
</dbReference>
<keyword evidence="4 7" id="KW-0665">Pyrimidine biosynthesis</keyword>
<feature type="active site" description="Proton donor" evidence="7">
    <location>
        <position position="67"/>
    </location>
</feature>
<feature type="binding site" evidence="7 9">
    <location>
        <position position="179"/>
    </location>
    <ligand>
        <name>substrate</name>
    </ligand>
</feature>
<evidence type="ECO:0000259" key="11">
    <source>
        <dbReference type="SMART" id="SM00934"/>
    </source>
</evidence>
<feature type="active site" description="For OMPdecase activity" evidence="8">
    <location>
        <position position="67"/>
    </location>
</feature>
<comment type="subunit">
    <text evidence="7">Homodimer.</text>
</comment>
<feature type="binding site" evidence="7 9">
    <location>
        <position position="211"/>
    </location>
    <ligand>
        <name>substrate</name>
    </ligand>
</feature>
<keyword evidence="13" id="KW-1185">Reference proteome</keyword>
<dbReference type="GO" id="GO:0044205">
    <property type="term" value="P:'de novo' UMP biosynthetic process"/>
    <property type="evidence" value="ECO:0007669"/>
    <property type="project" value="UniProtKB-UniRule"/>
</dbReference>
<evidence type="ECO:0000313" key="12">
    <source>
        <dbReference type="EMBL" id="TAA76264.1"/>
    </source>
</evidence>
<dbReference type="PROSITE" id="PS00156">
    <property type="entry name" value="OMPDECASE"/>
    <property type="match status" value="1"/>
</dbReference>
<sequence>MDKNIPLNERIIFALDVASHEEAMRLIERLDSEIKFFKVGLQLFLASGFQTIDALVRRGCNVMVDLKFFDIPETVKLAVGQLKNRGVTFATVHGNDAIVRAAVQDKGDLKILAVTVLTSFCEDDLRAMGMSGSIADLVLLRSRKALEIGCDGVVASALEAGPLRDELGKNFLVVTPGIRPGANIDDGSDDQKRIATAKNAIISGADHVVIGRPIRDSNDPISLIRSLQQEIAEGIATR</sequence>
<dbReference type="CDD" id="cd04725">
    <property type="entry name" value="OMP_decarboxylase_like"/>
    <property type="match status" value="1"/>
</dbReference>
<evidence type="ECO:0000256" key="7">
    <source>
        <dbReference type="HAMAP-Rule" id="MF_01200"/>
    </source>
</evidence>
<reference evidence="12" key="1">
    <citation type="submission" date="2017-07" db="EMBL/GenBank/DDBJ databases">
        <title>The cable genome - Insights into the physiology and evolution of filamentous bacteria capable of sulfide oxidation via long distance electron transfer.</title>
        <authorList>
            <person name="Thorup C."/>
            <person name="Bjerg J.T."/>
            <person name="Schreiber L."/>
            <person name="Nielsen L.P."/>
            <person name="Kjeldsen K.U."/>
            <person name="Boesen T."/>
            <person name="Boggild A."/>
            <person name="Meysman F."/>
            <person name="Geelhoed J."/>
            <person name="Schramm A."/>
        </authorList>
    </citation>
    <scope>NUCLEOTIDE SEQUENCE [LARGE SCALE GENOMIC DNA]</scope>
    <source>
        <strain evidence="12">GS</strain>
    </source>
</reference>
<dbReference type="UniPathway" id="UPA00070">
    <property type="reaction ID" value="UER00120"/>
</dbReference>
<dbReference type="Gene3D" id="3.20.20.70">
    <property type="entry name" value="Aldolase class I"/>
    <property type="match status" value="1"/>
</dbReference>
<comment type="similarity">
    <text evidence="7">Belongs to the OMP decarboxylase family. Type 1 subfamily.</text>
</comment>
<feature type="active site" description="For OMPdecase activity" evidence="8">
    <location>
        <position position="65"/>
    </location>
</feature>
<dbReference type="InterPro" id="IPR013785">
    <property type="entry name" value="Aldolase_TIM"/>
</dbReference>
<feature type="binding site" evidence="7 9">
    <location>
        <position position="212"/>
    </location>
    <ligand>
        <name>substrate</name>
    </ligand>
</feature>
<evidence type="ECO:0000256" key="9">
    <source>
        <dbReference type="PIRSR" id="PIRSR614732-2"/>
    </source>
</evidence>
<dbReference type="InterPro" id="IPR018089">
    <property type="entry name" value="OMPdecase_AS"/>
</dbReference>
<dbReference type="EC" id="4.1.1.23" evidence="7"/>
<feature type="binding site" evidence="7">
    <location>
        <begin position="65"/>
        <end position="74"/>
    </location>
    <ligand>
        <name>substrate</name>
    </ligand>
</feature>
<feature type="binding site" evidence="7 9">
    <location>
        <position position="191"/>
    </location>
    <ligand>
        <name>substrate</name>
    </ligand>
</feature>
<dbReference type="InterPro" id="IPR014732">
    <property type="entry name" value="OMPdecase"/>
</dbReference>
<dbReference type="PANTHER" id="PTHR32119:SF2">
    <property type="entry name" value="OROTIDINE 5'-PHOSPHATE DECARBOXYLASE"/>
    <property type="match status" value="1"/>
</dbReference>
<dbReference type="NCBIfam" id="TIGR01740">
    <property type="entry name" value="pyrF"/>
    <property type="match status" value="1"/>
</dbReference>
<evidence type="ECO:0000256" key="1">
    <source>
        <dbReference type="ARBA" id="ARBA00002356"/>
    </source>
</evidence>